<dbReference type="EMBL" id="JAESVP010000003">
    <property type="protein sequence ID" value="MBL4927754.1"/>
    <property type="molecule type" value="Genomic_DNA"/>
</dbReference>
<evidence type="ECO:0000313" key="2">
    <source>
        <dbReference type="EMBL" id="MBL4927754.1"/>
    </source>
</evidence>
<evidence type="ECO:0000313" key="3">
    <source>
        <dbReference type="Proteomes" id="UP000619033"/>
    </source>
</evidence>
<dbReference type="InterPro" id="IPR012674">
    <property type="entry name" value="Calycin"/>
</dbReference>
<dbReference type="Gene3D" id="2.40.128.20">
    <property type="match status" value="1"/>
</dbReference>
<dbReference type="InterPro" id="IPR000566">
    <property type="entry name" value="Lipocln_cytosolic_FA-bd_dom"/>
</dbReference>
<gene>
    <name evidence="2" type="ORF">JI744_06515</name>
</gene>
<dbReference type="AlphaFoldDB" id="A0A8J7MUN1"/>
<protein>
    <submittedName>
        <fullName evidence="2">Lipocalin family protein</fullName>
    </submittedName>
</protein>
<proteinExistence type="predicted"/>
<dbReference type="SUPFAM" id="SSF50814">
    <property type="entry name" value="Lipocalins"/>
    <property type="match status" value="1"/>
</dbReference>
<feature type="domain" description="Lipocalin/cytosolic fatty-acid binding" evidence="1">
    <location>
        <begin position="94"/>
        <end position="149"/>
    </location>
</feature>
<dbReference type="Proteomes" id="UP000619033">
    <property type="component" value="Unassembled WGS sequence"/>
</dbReference>
<accession>A0A8J7MUN1</accession>
<comment type="caution">
    <text evidence="2">The sequence shown here is derived from an EMBL/GenBank/DDBJ whole genome shotgun (WGS) entry which is preliminary data.</text>
</comment>
<evidence type="ECO:0000259" key="1">
    <source>
        <dbReference type="Pfam" id="PF08212"/>
    </source>
</evidence>
<dbReference type="Pfam" id="PF08212">
    <property type="entry name" value="Lipocalin_2"/>
    <property type="match status" value="1"/>
</dbReference>
<name>A0A8J7MUN1_9RHOB</name>
<reference evidence="2" key="1">
    <citation type="submission" date="2021-01" db="EMBL/GenBank/DDBJ databases">
        <title>Genome seq and assembly of Tabrizicola sp. KVB23.</title>
        <authorList>
            <person name="Chhetri G."/>
        </authorList>
    </citation>
    <scope>NUCLEOTIDE SEQUENCE</scope>
    <source>
        <strain evidence="2">KVB23</strain>
    </source>
</reference>
<sequence>MACSAPTLPPQQGGYRKAGAPIYSSVQVESARLAGDWRQVAAFGPAGCAPGGVTISGKGTLQASYRLCLSGRDMKGGGAMQPAGPGRFVVGGRAWWVLWADADYRTLVIGTPDGSFGFILDRTGSISPDRLKAAREILEWNGYDLSRLAVF</sequence>
<organism evidence="2 3">
    <name type="scientific">Fuscibacter oryzae</name>
    <dbReference type="NCBI Taxonomy" id="2803939"/>
    <lineage>
        <taxon>Bacteria</taxon>
        <taxon>Pseudomonadati</taxon>
        <taxon>Pseudomonadota</taxon>
        <taxon>Alphaproteobacteria</taxon>
        <taxon>Rhodobacterales</taxon>
        <taxon>Paracoccaceae</taxon>
        <taxon>Fuscibacter</taxon>
    </lineage>
</organism>
<dbReference type="RefSeq" id="WP_202658901.1">
    <property type="nucleotide sequence ID" value="NZ_JAESVP010000003.1"/>
</dbReference>
<keyword evidence="3" id="KW-1185">Reference proteome</keyword>